<reference evidence="7" key="1">
    <citation type="submission" date="2020-07" db="EMBL/GenBank/DDBJ databases">
        <title>Multicomponent nature underlies the extraordinary mechanical properties of spider dragline silk.</title>
        <authorList>
            <person name="Kono N."/>
            <person name="Nakamura H."/>
            <person name="Mori M."/>
            <person name="Yoshida Y."/>
            <person name="Ohtoshi R."/>
            <person name="Malay A.D."/>
            <person name="Moran D.A.P."/>
            <person name="Tomita M."/>
            <person name="Numata K."/>
            <person name="Arakawa K."/>
        </authorList>
    </citation>
    <scope>NUCLEOTIDE SEQUENCE</scope>
</reference>
<accession>A0A8X6GBC8</accession>
<keyword evidence="4" id="KW-0456">Lyase</keyword>
<dbReference type="InterPro" id="IPR001533">
    <property type="entry name" value="Pterin_deHydtase"/>
</dbReference>
<dbReference type="FunFam" id="3.30.1360.20:FF:000001">
    <property type="entry name" value="Pterin-4-alpha-carbinolamine dehydratase 2"/>
    <property type="match status" value="1"/>
</dbReference>
<dbReference type="EC" id="4.2.1.96" evidence="3"/>
<dbReference type="EMBL" id="BMAO01014981">
    <property type="protein sequence ID" value="GFQ98504.1"/>
    <property type="molecule type" value="Genomic_DNA"/>
</dbReference>
<evidence type="ECO:0000313" key="7">
    <source>
        <dbReference type="EMBL" id="GFQ98504.1"/>
    </source>
</evidence>
<dbReference type="OrthoDB" id="277398at2759"/>
<dbReference type="Proteomes" id="UP000887116">
    <property type="component" value="Unassembled WGS sequence"/>
</dbReference>
<dbReference type="AlphaFoldDB" id="A0A8X6GBC8"/>
<proteinExistence type="inferred from homology"/>
<keyword evidence="8" id="KW-1185">Reference proteome</keyword>
<comment type="caution">
    <text evidence="7">The sequence shown here is derived from an EMBL/GenBank/DDBJ whole genome shotgun (WGS) entry which is preliminary data.</text>
</comment>
<sequence length="131" mass="15413">MLFLVAGRRVQITSPLFNRISFRWKMASPKMKLTEEDRSTKVSPLLNAGWSMLENRDAIYKEFLFKNFNEAFGFMSRISMQAEKMDHHPEWFNVYNKVQITLSSHDVSGLSDRDVRLANFIEKAFEPFKVK</sequence>
<evidence type="ECO:0000256" key="3">
    <source>
        <dbReference type="ARBA" id="ARBA00013252"/>
    </source>
</evidence>
<dbReference type="PANTHER" id="PTHR12599">
    <property type="entry name" value="PTERIN-4-ALPHA-CARBINOLAMINE DEHYDRATASE"/>
    <property type="match status" value="1"/>
</dbReference>
<dbReference type="SUPFAM" id="SSF55248">
    <property type="entry name" value="PCD-like"/>
    <property type="match status" value="1"/>
</dbReference>
<evidence type="ECO:0000313" key="8">
    <source>
        <dbReference type="Proteomes" id="UP000887116"/>
    </source>
</evidence>
<dbReference type="HAMAP" id="MF_00434">
    <property type="entry name" value="Pterin_4_alpha"/>
    <property type="match status" value="1"/>
</dbReference>
<dbReference type="InterPro" id="IPR036428">
    <property type="entry name" value="PCD_sf"/>
</dbReference>
<evidence type="ECO:0000256" key="6">
    <source>
        <dbReference type="ARBA" id="ARBA00031023"/>
    </source>
</evidence>
<dbReference type="CDD" id="cd00914">
    <property type="entry name" value="PCD_DCoH_subfamily_b"/>
    <property type="match status" value="1"/>
</dbReference>
<dbReference type="Pfam" id="PF01329">
    <property type="entry name" value="Pterin_4a"/>
    <property type="match status" value="1"/>
</dbReference>
<dbReference type="GO" id="GO:0006729">
    <property type="term" value="P:tetrahydrobiopterin biosynthetic process"/>
    <property type="evidence" value="ECO:0007669"/>
    <property type="project" value="InterPro"/>
</dbReference>
<dbReference type="GO" id="GO:0008124">
    <property type="term" value="F:4-alpha-hydroxytetrahydrobiopterin dehydratase activity"/>
    <property type="evidence" value="ECO:0007669"/>
    <property type="project" value="UniProtKB-EC"/>
</dbReference>
<comment type="catalytic activity">
    <reaction evidence="1">
        <text>(4aS,6R)-4a-hydroxy-L-erythro-5,6,7,8-tetrahydrobiopterin = (6R)-L-erythro-6,7-dihydrobiopterin + H2O</text>
        <dbReference type="Rhea" id="RHEA:11920"/>
        <dbReference type="ChEBI" id="CHEBI:15377"/>
        <dbReference type="ChEBI" id="CHEBI:15642"/>
        <dbReference type="ChEBI" id="CHEBI:43120"/>
        <dbReference type="EC" id="4.2.1.96"/>
    </reaction>
</comment>
<dbReference type="Gene3D" id="3.30.1360.20">
    <property type="entry name" value="Transcriptional coactivator/pterin dehydratase"/>
    <property type="match status" value="1"/>
</dbReference>
<evidence type="ECO:0000256" key="4">
    <source>
        <dbReference type="ARBA" id="ARBA00023239"/>
    </source>
</evidence>
<comment type="similarity">
    <text evidence="2">Belongs to the pterin-4-alpha-carbinolamine dehydratase family.</text>
</comment>
<dbReference type="PANTHER" id="PTHR12599:SF0">
    <property type="entry name" value="PTERIN-4-ALPHA-CARBINOLAMINE DEHYDRATASE"/>
    <property type="match status" value="1"/>
</dbReference>
<organism evidence="7 8">
    <name type="scientific">Trichonephila clavata</name>
    <name type="common">Joro spider</name>
    <name type="synonym">Nephila clavata</name>
    <dbReference type="NCBI Taxonomy" id="2740835"/>
    <lineage>
        <taxon>Eukaryota</taxon>
        <taxon>Metazoa</taxon>
        <taxon>Ecdysozoa</taxon>
        <taxon>Arthropoda</taxon>
        <taxon>Chelicerata</taxon>
        <taxon>Arachnida</taxon>
        <taxon>Araneae</taxon>
        <taxon>Araneomorphae</taxon>
        <taxon>Entelegynae</taxon>
        <taxon>Araneoidea</taxon>
        <taxon>Nephilidae</taxon>
        <taxon>Trichonephila</taxon>
    </lineage>
</organism>
<name>A0A8X6GBC8_TRICU</name>
<protein>
    <recommendedName>
        <fullName evidence="3">4a-hydroxytetrahydrobiopterin dehydratase</fullName>
        <ecNumber evidence="3">4.2.1.96</ecNumber>
    </recommendedName>
    <alternativeName>
        <fullName evidence="5">4-alpha-hydroxy-tetrahydropterin dehydratase</fullName>
    </alternativeName>
    <alternativeName>
        <fullName evidence="6">Pterin carbinolamine dehydratase</fullName>
    </alternativeName>
</protein>
<evidence type="ECO:0000256" key="5">
    <source>
        <dbReference type="ARBA" id="ARBA00030497"/>
    </source>
</evidence>
<evidence type="ECO:0000256" key="1">
    <source>
        <dbReference type="ARBA" id="ARBA00001554"/>
    </source>
</evidence>
<evidence type="ECO:0000256" key="2">
    <source>
        <dbReference type="ARBA" id="ARBA00006472"/>
    </source>
</evidence>
<gene>
    <name evidence="7" type="primary">Pcd</name>
    <name evidence="7" type="ORF">TNCT_238251</name>
</gene>
<dbReference type="NCBIfam" id="NF002018">
    <property type="entry name" value="PRK00823.1-3"/>
    <property type="match status" value="1"/>
</dbReference>